<accession>A0ABU9PZL7</accession>
<keyword evidence="8" id="KW-1185">Reference proteome</keyword>
<comment type="caution">
    <text evidence="7">The sequence shown here is derived from an EMBL/GenBank/DDBJ whole genome shotgun (WGS) entry which is preliminary data.</text>
</comment>
<dbReference type="GO" id="GO:0008803">
    <property type="term" value="F:bis(5'-nucleosyl)-tetraphosphatase (symmetrical) activity"/>
    <property type="evidence" value="ECO:0007669"/>
    <property type="project" value="UniProtKB-EC"/>
</dbReference>
<proteinExistence type="inferred from homology"/>
<dbReference type="Gene3D" id="3.60.21.10">
    <property type="match status" value="1"/>
</dbReference>
<dbReference type="PIRSF" id="PIRSF000903">
    <property type="entry name" value="B5n-ttraPtase_sm"/>
    <property type="match status" value="1"/>
</dbReference>
<organism evidence="7 8">
    <name type="scientific">Collimonas rhizosphaerae</name>
    <dbReference type="NCBI Taxonomy" id="3126357"/>
    <lineage>
        <taxon>Bacteria</taxon>
        <taxon>Pseudomonadati</taxon>
        <taxon>Pseudomonadota</taxon>
        <taxon>Betaproteobacteria</taxon>
        <taxon>Burkholderiales</taxon>
        <taxon>Oxalobacteraceae</taxon>
        <taxon>Collimonas</taxon>
    </lineage>
</organism>
<dbReference type="InterPro" id="IPR004843">
    <property type="entry name" value="Calcineurin-like_PHP"/>
</dbReference>
<dbReference type="RefSeq" id="WP_342830656.1">
    <property type="nucleotide sequence ID" value="NZ_JBANDC010000014.1"/>
</dbReference>
<dbReference type="Proteomes" id="UP001495910">
    <property type="component" value="Unassembled WGS sequence"/>
</dbReference>
<dbReference type="EMBL" id="JBANDC010000014">
    <property type="protein sequence ID" value="MEM4989459.1"/>
    <property type="molecule type" value="Genomic_DNA"/>
</dbReference>
<evidence type="ECO:0000256" key="5">
    <source>
        <dbReference type="HAMAP-Rule" id="MF_00199"/>
    </source>
</evidence>
<comment type="catalytic activity">
    <reaction evidence="4 5">
        <text>P(1),P(4)-bis(5'-adenosyl) tetraphosphate + H2O = 2 ADP + 2 H(+)</text>
        <dbReference type="Rhea" id="RHEA:24252"/>
        <dbReference type="ChEBI" id="CHEBI:15377"/>
        <dbReference type="ChEBI" id="CHEBI:15378"/>
        <dbReference type="ChEBI" id="CHEBI:58141"/>
        <dbReference type="ChEBI" id="CHEBI:456216"/>
        <dbReference type="EC" id="3.6.1.41"/>
    </reaction>
</comment>
<dbReference type="SUPFAM" id="SSF56300">
    <property type="entry name" value="Metallo-dependent phosphatases"/>
    <property type="match status" value="1"/>
</dbReference>
<evidence type="ECO:0000256" key="4">
    <source>
        <dbReference type="ARBA" id="ARBA00049417"/>
    </source>
</evidence>
<evidence type="ECO:0000256" key="2">
    <source>
        <dbReference type="ARBA" id="ARBA00005419"/>
    </source>
</evidence>
<gene>
    <name evidence="5" type="primary">apaH</name>
    <name evidence="7" type="ORF">V8G57_18885</name>
</gene>
<evidence type="ECO:0000256" key="3">
    <source>
        <dbReference type="ARBA" id="ARBA00022801"/>
    </source>
</evidence>
<dbReference type="CDD" id="cd07422">
    <property type="entry name" value="MPP_ApaH"/>
    <property type="match status" value="1"/>
</dbReference>
<dbReference type="InterPro" id="IPR029052">
    <property type="entry name" value="Metallo-depent_PP-like"/>
</dbReference>
<protein>
    <recommendedName>
        <fullName evidence="5">Bis(5'-nucleosyl)-tetraphosphatase, symmetrical</fullName>
        <ecNumber evidence="5">3.6.1.41</ecNumber>
    </recommendedName>
    <alternativeName>
        <fullName evidence="5">Ap4A hydrolase</fullName>
    </alternativeName>
    <alternativeName>
        <fullName evidence="5">Diadenosine 5',5'''-P1,P4-tetraphosphate pyrophosphohydrolase</fullName>
    </alternativeName>
    <alternativeName>
        <fullName evidence="5">Diadenosine tetraphosphatase</fullName>
    </alternativeName>
</protein>
<dbReference type="Pfam" id="PF00149">
    <property type="entry name" value="Metallophos"/>
    <property type="match status" value="1"/>
</dbReference>
<dbReference type="PANTHER" id="PTHR40942">
    <property type="match status" value="1"/>
</dbReference>
<dbReference type="InterPro" id="IPR004617">
    <property type="entry name" value="ApaH"/>
</dbReference>
<comment type="similarity">
    <text evidence="2 5">Belongs to the Ap4A hydrolase family.</text>
</comment>
<dbReference type="HAMAP" id="MF_00199">
    <property type="entry name" value="ApaH"/>
    <property type="match status" value="1"/>
</dbReference>
<feature type="domain" description="Calcineurin-like phosphoesterase" evidence="6">
    <location>
        <begin position="8"/>
        <end position="143"/>
    </location>
</feature>
<comment type="function">
    <text evidence="1 5">Hydrolyzes diadenosine 5',5'''-P1,P4-tetraphosphate to yield ADP.</text>
</comment>
<evidence type="ECO:0000259" key="6">
    <source>
        <dbReference type="Pfam" id="PF00149"/>
    </source>
</evidence>
<evidence type="ECO:0000313" key="7">
    <source>
        <dbReference type="EMBL" id="MEM4989459.1"/>
    </source>
</evidence>
<reference evidence="7 8" key="1">
    <citation type="submission" date="2024-02" db="EMBL/GenBank/DDBJ databases">
        <title>Draft genome sequence of Collimonas sp. strain H4R21, an effective mineral-weathering bacterial strain isolated from the beech rhizosphere.</title>
        <authorList>
            <person name="Morin E."/>
            <person name="Uroz S."/>
            <person name="Leveau J.H.J."/>
            <person name="Kumar R."/>
            <person name="Rey M.W."/>
            <person name="Pham J."/>
        </authorList>
    </citation>
    <scope>NUCLEOTIDE SEQUENCE [LARGE SCALE GENOMIC DNA]</scope>
    <source>
        <strain evidence="7 8">H4R21</strain>
    </source>
</reference>
<dbReference type="PANTHER" id="PTHR40942:SF4">
    <property type="entry name" value="CYTOCHROME C5"/>
    <property type="match status" value="1"/>
</dbReference>
<evidence type="ECO:0000313" key="8">
    <source>
        <dbReference type="Proteomes" id="UP001495910"/>
    </source>
</evidence>
<evidence type="ECO:0000256" key="1">
    <source>
        <dbReference type="ARBA" id="ARBA00003413"/>
    </source>
</evidence>
<dbReference type="NCBIfam" id="TIGR00668">
    <property type="entry name" value="apaH"/>
    <property type="match status" value="1"/>
</dbReference>
<dbReference type="EC" id="3.6.1.41" evidence="5"/>
<keyword evidence="3 5" id="KW-0378">Hydrolase</keyword>
<dbReference type="NCBIfam" id="NF001204">
    <property type="entry name" value="PRK00166.1"/>
    <property type="match status" value="1"/>
</dbReference>
<name>A0ABU9PZL7_9BURK</name>
<sequence>MTSISPTLYAVGDLQGCHQSLLNLLERIDAATPDARLIFVGDLVNRGPQSLATLRLIRSLGDRAQALLGNHDLHLLAAAHGIRKLHKADTLQEILDAPDRDELLDWLRQRPLALQEQDHLFLHAGVLPQWSAAKTVALAQEVEAVLRGPHWVGFLSEMYGNQPLRWDDALQGNERLRCIVNALTRLRFCTEDGTMELAAKESTGISMPGYLPWFDVPQRQTQDVTVVYGHWSTLGLVLRPNLIGLDTGCVWGGKLTAVRLADRQLFQVSCPQAQRPG</sequence>